<protein>
    <submittedName>
        <fullName evidence="1">Uncharacterized protein</fullName>
    </submittedName>
</protein>
<evidence type="ECO:0000313" key="1">
    <source>
        <dbReference type="EMBL" id="EFE8676466.1"/>
    </source>
</evidence>
<dbReference type="AlphaFoldDB" id="A0A8S7N1P0"/>
<dbReference type="EMBL" id="AASOHJ010000077">
    <property type="protein sequence ID" value="EFE8676466.1"/>
    <property type="molecule type" value="Genomic_DNA"/>
</dbReference>
<proteinExistence type="predicted"/>
<dbReference type="RefSeq" id="WP_001605388.1">
    <property type="nucleotide sequence ID" value="NZ_CAJHTO010000093.1"/>
</dbReference>
<name>A0A8S7N1P0_ECOLX</name>
<sequence>MTSGIFLSREDLMLLSDQAKEEVLALATGDSVSGVYEESEDGPTDLSSLQAERLVRGLSDKSRTVLKAILESEDGERGFWCKSLAKELGFDVSELSGVWSGLTRRTRTVSDDSEAYLISWAWDDDRDDYYGTLHPTTYRNCKKAMNF</sequence>
<organism evidence="1 2">
    <name type="scientific">Escherichia coli</name>
    <dbReference type="NCBI Taxonomy" id="562"/>
    <lineage>
        <taxon>Bacteria</taxon>
        <taxon>Pseudomonadati</taxon>
        <taxon>Pseudomonadota</taxon>
        <taxon>Gammaproteobacteria</taxon>
        <taxon>Enterobacterales</taxon>
        <taxon>Enterobacteriaceae</taxon>
        <taxon>Escherichia</taxon>
    </lineage>
</organism>
<accession>A0A8S7N1P0</accession>
<comment type="caution">
    <text evidence="1">The sequence shown here is derived from an EMBL/GenBank/DDBJ whole genome shotgun (WGS) entry which is preliminary data.</text>
</comment>
<dbReference type="Proteomes" id="UP000533482">
    <property type="component" value="Unassembled WGS sequence"/>
</dbReference>
<evidence type="ECO:0000313" key="2">
    <source>
        <dbReference type="Proteomes" id="UP000533482"/>
    </source>
</evidence>
<reference evidence="1 2" key="1">
    <citation type="submission" date="2019-09" db="EMBL/GenBank/DDBJ databases">
        <authorList>
            <consortium name="NARMS: The National Antimicrobial Resistance Monitoring System"/>
        </authorList>
    </citation>
    <scope>NUCLEOTIDE SEQUENCE [LARGE SCALE GENOMIC DNA]</scope>
    <source>
        <strain evidence="1 2">FSIS11923834</strain>
    </source>
</reference>
<gene>
    <name evidence="1" type="ORF">F7N46_25870</name>
</gene>